<dbReference type="GO" id="GO:0016787">
    <property type="term" value="F:hydrolase activity"/>
    <property type="evidence" value="ECO:0007669"/>
    <property type="project" value="UniProtKB-KW"/>
</dbReference>
<dbReference type="PANTHER" id="PTHR11895">
    <property type="entry name" value="TRANSAMIDASE"/>
    <property type="match status" value="1"/>
</dbReference>
<dbReference type="NCBIfam" id="TIGR02713">
    <property type="entry name" value="allophanate_hyd"/>
    <property type="match status" value="1"/>
</dbReference>
<protein>
    <submittedName>
        <fullName evidence="3">Allophanate hydrolase</fullName>
    </submittedName>
</protein>
<keyword evidence="4" id="KW-1185">Reference proteome</keyword>
<dbReference type="InterPro" id="IPR014085">
    <property type="entry name" value="Allophanate_hydrolase"/>
</dbReference>
<evidence type="ECO:0000259" key="2">
    <source>
        <dbReference type="Pfam" id="PF21986"/>
    </source>
</evidence>
<organism evidence="3 4">
    <name type="scientific">Termitidicoccus mucosus</name>
    <dbReference type="NCBI Taxonomy" id="1184151"/>
    <lineage>
        <taxon>Bacteria</taxon>
        <taxon>Pseudomonadati</taxon>
        <taxon>Verrucomicrobiota</taxon>
        <taxon>Opitutia</taxon>
        <taxon>Opitutales</taxon>
        <taxon>Opitutaceae</taxon>
        <taxon>Termitidicoccus</taxon>
    </lineage>
</organism>
<dbReference type="InterPro" id="IPR036928">
    <property type="entry name" value="AS_sf"/>
</dbReference>
<dbReference type="Gene3D" id="3.90.1300.10">
    <property type="entry name" value="Amidase signature (AS) domain"/>
    <property type="match status" value="1"/>
</dbReference>
<keyword evidence="3" id="KW-0378">Hydrolase</keyword>
<feature type="domain" description="Amidase" evidence="1">
    <location>
        <begin position="74"/>
        <end position="460"/>
    </location>
</feature>
<reference evidence="3 4" key="1">
    <citation type="submission" date="2016-01" db="EMBL/GenBank/DDBJ databases">
        <title>High potential of lignocellulose degradation of a new Verrucomicrobia species.</title>
        <authorList>
            <person name="Wang Y."/>
            <person name="Shi Y."/>
            <person name="Qiu Z."/>
            <person name="Liu S."/>
            <person name="Yang H."/>
        </authorList>
    </citation>
    <scope>NUCLEOTIDE SEQUENCE [LARGE SCALE GENOMIC DNA]</scope>
    <source>
        <strain evidence="3 4">TSB47</strain>
    </source>
</reference>
<proteinExistence type="predicted"/>
<evidence type="ECO:0000313" key="3">
    <source>
        <dbReference type="EMBL" id="OAM89600.1"/>
    </source>
</evidence>
<dbReference type="PANTHER" id="PTHR11895:SF169">
    <property type="entry name" value="GLUTAMYL-TRNA(GLN) AMIDOTRANSFERASE"/>
    <property type="match status" value="1"/>
</dbReference>
<dbReference type="Gene3D" id="3.10.490.10">
    <property type="entry name" value="Gamma-glutamyl cyclotransferase-like"/>
    <property type="match status" value="1"/>
</dbReference>
<dbReference type="Pfam" id="PF01425">
    <property type="entry name" value="Amidase"/>
    <property type="match status" value="1"/>
</dbReference>
<comment type="caution">
    <text evidence="3">The sequence shown here is derived from an EMBL/GenBank/DDBJ whole genome shotgun (WGS) entry which is preliminary data.</text>
</comment>
<dbReference type="SUPFAM" id="SSF75304">
    <property type="entry name" value="Amidase signature (AS) enzymes"/>
    <property type="match status" value="1"/>
</dbReference>
<evidence type="ECO:0000259" key="1">
    <source>
        <dbReference type="Pfam" id="PF01425"/>
    </source>
</evidence>
<dbReference type="STRING" id="1184151.AW736_12330"/>
<accession>A0A178II27</accession>
<dbReference type="InterPro" id="IPR000120">
    <property type="entry name" value="Amidase"/>
</dbReference>
<sequence>MLLGGVHETKDSLSPKTAASPRDRLIAGWRVGASASLTEAARRVVALVEKIQPAAVGGGGDPAWILALTPAQIKEQFAALEARVGREGAEKFSLLGVPFAIKDNIDFAGLPTTAACPAFAYTPKETAPAVQRLLDAGAILVGKTNLDQFATGLVGTRSPYGVVPNVFNPDYVSGGSSSGSASVVARGIVPFALGTDTAGSGRVPAGFNNLVGLKPTRGWLSTRGVLPACRSLDCVSVFAAGVEDAALVASIAGAPDADGYSRAVPAGAFEKRLPAKPRFGVPAAPEWFGDAQAEAAFARALDRARATGAEIVPMDFSPFFEVAALLYQGPWVAERYTVAGELLETNPGAVHPVVRGIIARGTEFDAASVFRAHYKLADLKRGCDGLLATVDALLVPTAPRHPSIADVLASPVEINSQLGTYTNFVNLLDWSALALPAGFRDDGLPAGITLIGPAWADAALAEFGARWERREAAATGRGAALPFPERKTVRLAVVGAHLSGLPLNHQLTERGAVLVEKTKTSADYRFYALPGTTPPKPGLVRIGKKDTSPDAGIEVELWDVPEEKFGSFVAAIPPPLGIGTLTLADGREVKGFICEAWAAEGAEDITHFGGWRAYLARGKKGAAG</sequence>
<feature type="domain" description="Allophanate hydrolase C-terminal" evidence="2">
    <location>
        <begin position="489"/>
        <end position="616"/>
    </location>
</feature>
<name>A0A178II27_9BACT</name>
<dbReference type="NCBIfam" id="NF006043">
    <property type="entry name" value="PRK08186.1"/>
    <property type="match status" value="1"/>
</dbReference>
<dbReference type="OrthoDB" id="9811471at2"/>
<dbReference type="InterPro" id="IPR053844">
    <property type="entry name" value="AH_C"/>
</dbReference>
<dbReference type="Gene3D" id="1.20.58.1700">
    <property type="match status" value="1"/>
</dbReference>
<evidence type="ECO:0000313" key="4">
    <source>
        <dbReference type="Proteomes" id="UP000078486"/>
    </source>
</evidence>
<dbReference type="Pfam" id="PF21986">
    <property type="entry name" value="AH_C"/>
    <property type="match status" value="1"/>
</dbReference>
<dbReference type="AlphaFoldDB" id="A0A178II27"/>
<gene>
    <name evidence="3" type="ORF">AW736_12330</name>
</gene>
<dbReference type="EMBL" id="LRRQ01000086">
    <property type="protein sequence ID" value="OAM89600.1"/>
    <property type="molecule type" value="Genomic_DNA"/>
</dbReference>
<dbReference type="Proteomes" id="UP000078486">
    <property type="component" value="Unassembled WGS sequence"/>
</dbReference>
<dbReference type="InterPro" id="IPR023631">
    <property type="entry name" value="Amidase_dom"/>
</dbReference>